<dbReference type="Pfam" id="PF13400">
    <property type="entry name" value="Tad"/>
    <property type="match status" value="1"/>
</dbReference>
<dbReference type="RefSeq" id="WP_281042677.1">
    <property type="nucleotide sequence ID" value="NZ_JARYGZ010000001.1"/>
</dbReference>
<dbReference type="InterPro" id="IPR028087">
    <property type="entry name" value="Tad_N"/>
</dbReference>
<name>A0ABT6MWA8_9SPHN</name>
<evidence type="ECO:0000313" key="2">
    <source>
        <dbReference type="EMBL" id="MDH7637320.1"/>
    </source>
</evidence>
<evidence type="ECO:0000313" key="3">
    <source>
        <dbReference type="Proteomes" id="UP001160625"/>
    </source>
</evidence>
<sequence>MMRSAWGALKAAFRRMRHDGAAISPIMAIMLLPLSGAIAIAVEQGQWYYFLRSMQNAADAAAISAAINNTTGGYKAEAAATAAKFGYVNGTNHASVQTAVVTCPAGAPTGSTCYQASLSTVVPISLSALVGFKGNATYGSGYGQTIPVAAIAATSSAVGHSYCVWSLSTATTSFRSNGGPKPDLNGCSIMSNGDSTCTGHNLGATYGDAHGTNSGCGVTQTSGVPIPADPYSGLASKIPPNTCSSYPQETKSGGKWTVASSNQLSGSYAWTGNKQLCGDQQLTGNVTLTGSSTTIVIENGMLDTNGYTISTASGATATIIFSGTGGSYSHYPADNGGAGTLSIQAPTSGTWSGIAMYQDPSLTSGVDFTYAGNAPTWNLTGVVYLPKANLTFSGAVNKNANGSSCFALIAYTILVNGTANIFANNTGCSAAGATLPTSTSTTTTRLVA</sequence>
<dbReference type="Proteomes" id="UP001160625">
    <property type="component" value="Unassembled WGS sequence"/>
</dbReference>
<protein>
    <submittedName>
        <fullName evidence="2">Pilus assembly protein TadG-related protein</fullName>
    </submittedName>
</protein>
<feature type="domain" description="Putative Flp pilus-assembly TadG-like N-terminal" evidence="1">
    <location>
        <begin position="22"/>
        <end position="66"/>
    </location>
</feature>
<keyword evidence="3" id="KW-1185">Reference proteome</keyword>
<evidence type="ECO:0000259" key="1">
    <source>
        <dbReference type="Pfam" id="PF13400"/>
    </source>
</evidence>
<accession>A0ABT6MWA8</accession>
<organism evidence="2 3">
    <name type="scientific">Sphingomonas oryzagri</name>
    <dbReference type="NCBI Taxonomy" id="3042314"/>
    <lineage>
        <taxon>Bacteria</taxon>
        <taxon>Pseudomonadati</taxon>
        <taxon>Pseudomonadota</taxon>
        <taxon>Alphaproteobacteria</taxon>
        <taxon>Sphingomonadales</taxon>
        <taxon>Sphingomonadaceae</taxon>
        <taxon>Sphingomonas</taxon>
    </lineage>
</organism>
<comment type="caution">
    <text evidence="2">The sequence shown here is derived from an EMBL/GenBank/DDBJ whole genome shotgun (WGS) entry which is preliminary data.</text>
</comment>
<proteinExistence type="predicted"/>
<dbReference type="EMBL" id="JARYGZ010000001">
    <property type="protein sequence ID" value="MDH7637320.1"/>
    <property type="molecule type" value="Genomic_DNA"/>
</dbReference>
<reference evidence="2" key="1">
    <citation type="submission" date="2023-04" db="EMBL/GenBank/DDBJ databases">
        <title>Sphingomonas sp. MAHUQ-71 isolated from rice field.</title>
        <authorList>
            <person name="Huq M.A."/>
        </authorList>
    </citation>
    <scope>NUCLEOTIDE SEQUENCE</scope>
    <source>
        <strain evidence="2">MAHUQ-71</strain>
    </source>
</reference>
<gene>
    <name evidence="2" type="ORF">QGN17_01130</name>
</gene>